<dbReference type="GO" id="GO:0008235">
    <property type="term" value="F:metalloexopeptidase activity"/>
    <property type="evidence" value="ECO:0007669"/>
    <property type="project" value="InterPro"/>
</dbReference>
<evidence type="ECO:0000256" key="7">
    <source>
        <dbReference type="ARBA" id="ARBA00022692"/>
    </source>
</evidence>
<dbReference type="Proteomes" id="UP000823405">
    <property type="component" value="Unassembled WGS sequence"/>
</dbReference>
<feature type="region of interest" description="Disordered" evidence="16">
    <location>
        <begin position="1"/>
        <end position="43"/>
    </location>
</feature>
<dbReference type="PANTHER" id="PTHR12147">
    <property type="entry name" value="METALLOPEPTIDASE M28 FAMILY MEMBER"/>
    <property type="match status" value="1"/>
</dbReference>
<dbReference type="SUPFAM" id="SSF53187">
    <property type="entry name" value="Zn-dependent exopeptidases"/>
    <property type="match status" value="1"/>
</dbReference>
<dbReference type="GO" id="GO:0005774">
    <property type="term" value="C:vacuolar membrane"/>
    <property type="evidence" value="ECO:0007669"/>
    <property type="project" value="UniProtKB-SubCell"/>
</dbReference>
<keyword evidence="7 17" id="KW-0812">Transmembrane</keyword>
<protein>
    <recommendedName>
        <fullName evidence="15">Peptide hydrolase</fullName>
        <ecNumber evidence="15">3.4.-.-</ecNumber>
    </recommendedName>
</protein>
<evidence type="ECO:0000256" key="11">
    <source>
        <dbReference type="ARBA" id="ARBA00022989"/>
    </source>
</evidence>
<evidence type="ECO:0000256" key="5">
    <source>
        <dbReference type="ARBA" id="ARBA00022554"/>
    </source>
</evidence>
<keyword evidence="20" id="KW-1185">Reference proteome</keyword>
<keyword evidence="12" id="KW-0482">Metalloprotease</keyword>
<reference evidence="19" key="1">
    <citation type="journal article" date="2020" name="Fungal Divers.">
        <title>Resolving the Mortierellaceae phylogeny through synthesis of multi-gene phylogenetics and phylogenomics.</title>
        <authorList>
            <person name="Vandepol N."/>
            <person name="Liber J."/>
            <person name="Desiro A."/>
            <person name="Na H."/>
            <person name="Kennedy M."/>
            <person name="Barry K."/>
            <person name="Grigoriev I.V."/>
            <person name="Miller A.N."/>
            <person name="O'Donnell K."/>
            <person name="Stajich J.E."/>
            <person name="Bonito G."/>
        </authorList>
    </citation>
    <scope>NUCLEOTIDE SEQUENCE</scope>
    <source>
        <strain evidence="19">NVP60</strain>
    </source>
</reference>
<feature type="non-terminal residue" evidence="19">
    <location>
        <position position="1"/>
    </location>
</feature>
<dbReference type="GO" id="GO:0046872">
    <property type="term" value="F:metal ion binding"/>
    <property type="evidence" value="ECO:0007669"/>
    <property type="project" value="UniProtKB-KW"/>
</dbReference>
<evidence type="ECO:0000256" key="1">
    <source>
        <dbReference type="ARBA" id="ARBA00001947"/>
    </source>
</evidence>
<feature type="transmembrane region" description="Helical" evidence="17">
    <location>
        <begin position="421"/>
        <end position="446"/>
    </location>
</feature>
<dbReference type="PANTHER" id="PTHR12147:SF58">
    <property type="entry name" value="VACUOLAR MEMBRANE PROTEASE"/>
    <property type="match status" value="1"/>
</dbReference>
<evidence type="ECO:0000256" key="14">
    <source>
        <dbReference type="ARBA" id="ARBA00023180"/>
    </source>
</evidence>
<evidence type="ECO:0000313" key="20">
    <source>
        <dbReference type="Proteomes" id="UP000823405"/>
    </source>
</evidence>
<evidence type="ECO:0000256" key="2">
    <source>
        <dbReference type="ARBA" id="ARBA00003273"/>
    </source>
</evidence>
<comment type="function">
    <text evidence="2">May be involved in vacuolar sorting and osmoregulation.</text>
</comment>
<keyword evidence="11 17" id="KW-1133">Transmembrane helix</keyword>
<gene>
    <name evidence="19" type="ORF">BGZ97_009137</name>
</gene>
<feature type="transmembrane region" description="Helical" evidence="17">
    <location>
        <begin position="564"/>
        <end position="590"/>
    </location>
</feature>
<dbReference type="EC" id="3.4.-.-" evidence="15"/>
<keyword evidence="10 15" id="KW-0862">Zinc</keyword>
<evidence type="ECO:0000313" key="19">
    <source>
        <dbReference type="EMBL" id="KAG0314588.1"/>
    </source>
</evidence>
<organism evidence="19 20">
    <name type="scientific">Linnemannia gamsii</name>
    <dbReference type="NCBI Taxonomy" id="64522"/>
    <lineage>
        <taxon>Eukaryota</taxon>
        <taxon>Fungi</taxon>
        <taxon>Fungi incertae sedis</taxon>
        <taxon>Mucoromycota</taxon>
        <taxon>Mortierellomycotina</taxon>
        <taxon>Mortierellomycetes</taxon>
        <taxon>Mortierellales</taxon>
        <taxon>Mortierellaceae</taxon>
        <taxon>Linnemannia</taxon>
    </lineage>
</organism>
<keyword evidence="13 17" id="KW-0472">Membrane</keyword>
<evidence type="ECO:0000256" key="12">
    <source>
        <dbReference type="ARBA" id="ARBA00023049"/>
    </source>
</evidence>
<accession>A0A9P6RCT4</accession>
<comment type="subcellular location">
    <subcellularLocation>
        <location evidence="3">Vacuole membrane</location>
        <topology evidence="3">Multi-pass membrane protein</topology>
    </subcellularLocation>
</comment>
<dbReference type="OrthoDB" id="76293at2759"/>
<keyword evidence="8 15" id="KW-0479">Metal-binding</keyword>
<dbReference type="Pfam" id="PF04389">
    <property type="entry name" value="Peptidase_M28"/>
    <property type="match status" value="1"/>
</dbReference>
<feature type="transmembrane region" description="Helical" evidence="17">
    <location>
        <begin position="522"/>
        <end position="544"/>
    </location>
</feature>
<feature type="compositionally biased region" description="Polar residues" evidence="16">
    <location>
        <begin position="1"/>
        <end position="11"/>
    </location>
</feature>
<keyword evidence="9 15" id="KW-0378">Hydrolase</keyword>
<feature type="domain" description="Peptidase M28" evidence="18">
    <location>
        <begin position="177"/>
        <end position="353"/>
    </location>
</feature>
<dbReference type="AlphaFoldDB" id="A0A9P6RCT4"/>
<comment type="caution">
    <text evidence="19">The sequence shown here is derived from an EMBL/GenBank/DDBJ whole genome shotgun (WGS) entry which is preliminary data.</text>
</comment>
<dbReference type="InterPro" id="IPR048024">
    <property type="entry name" value="Fxna-like_M28_dom"/>
</dbReference>
<evidence type="ECO:0000256" key="15">
    <source>
        <dbReference type="RuleBase" id="RU361240"/>
    </source>
</evidence>
<proteinExistence type="inferred from homology"/>
<keyword evidence="5" id="KW-0926">Vacuole</keyword>
<evidence type="ECO:0000256" key="17">
    <source>
        <dbReference type="SAM" id="Phobius"/>
    </source>
</evidence>
<dbReference type="CDD" id="cd03875">
    <property type="entry name" value="M28_Fxna_like"/>
    <property type="match status" value="1"/>
</dbReference>
<evidence type="ECO:0000256" key="3">
    <source>
        <dbReference type="ARBA" id="ARBA00004128"/>
    </source>
</evidence>
<evidence type="ECO:0000256" key="6">
    <source>
        <dbReference type="ARBA" id="ARBA00022670"/>
    </source>
</evidence>
<dbReference type="InterPro" id="IPR045175">
    <property type="entry name" value="M28_fam"/>
</dbReference>
<dbReference type="InterPro" id="IPR007484">
    <property type="entry name" value="Peptidase_M28"/>
</dbReference>
<evidence type="ECO:0000256" key="10">
    <source>
        <dbReference type="ARBA" id="ARBA00022833"/>
    </source>
</evidence>
<evidence type="ECO:0000256" key="13">
    <source>
        <dbReference type="ARBA" id="ARBA00023136"/>
    </source>
</evidence>
<dbReference type="GO" id="GO:0006508">
    <property type="term" value="P:proteolysis"/>
    <property type="evidence" value="ECO:0007669"/>
    <property type="project" value="UniProtKB-KW"/>
</dbReference>
<name>A0A9P6RCT4_9FUNG</name>
<comment type="cofactor">
    <cofactor evidence="1">
        <name>Zn(2+)</name>
        <dbReference type="ChEBI" id="CHEBI:29105"/>
    </cofactor>
</comment>
<evidence type="ECO:0000259" key="18">
    <source>
        <dbReference type="Pfam" id="PF04389"/>
    </source>
</evidence>
<comment type="similarity">
    <text evidence="4 15">Belongs to the peptidase M28 family.</text>
</comment>
<evidence type="ECO:0000256" key="16">
    <source>
        <dbReference type="SAM" id="MobiDB-lite"/>
    </source>
</evidence>
<sequence>MDSPPSDNSQTTRRRRALRFIGRGKSDKQTKDKLQNKEQRSKNIVSSLPDLTIGETKSGIFNPYTAQKHLEALTTIPHPFNSHANTDITKKYLRDQFRALQEEAVGLGRRNVRFDDGSVDNSTWVSRSVPDDENVEEDEGLLEEEEMQVVQGDNMVMWIGGVVQSKEGQAVPVSVEVDINQENQTALLISAHFDSVSTSYGATDDGGGVSVALALMRHLIYHPVEHTVIFNINNAEEDGLLGSTAFMGASPNSTTETGPGHPWKKYVKAFINLEGAGSGGPAVVFRASNSEIVRQYANHSPFPHASVFANDAFKLRLINSETDYSIYTQHNLPGLDIAFYQRRSMYHSTTDYLPIESLYHMGSNVQATITGLCNSPYLDHISIKTDDDPSSSSSSSSLRNKLSGKSIFYDIFGRYMVVTELWTAFLVNILVLGLGLPILAAVTVFAGRAIRRRRMRPHVSVPTSSTSEHGMNTLQRHGGIDSPTPSLIREPGNGQRAADTALAPRAYEDVPGPLAVLRTLGFVFLVVALDLAAVFAAAKWQWFINPLARHSRHTMGAGVGVGRRFGWIVVLAVALLVPGVILSDLTVLLAHMISQSLTASDGGKS</sequence>
<dbReference type="EMBL" id="JAAAIN010000432">
    <property type="protein sequence ID" value="KAG0314588.1"/>
    <property type="molecule type" value="Genomic_DNA"/>
</dbReference>
<evidence type="ECO:0000256" key="9">
    <source>
        <dbReference type="ARBA" id="ARBA00022801"/>
    </source>
</evidence>
<evidence type="ECO:0000256" key="8">
    <source>
        <dbReference type="ARBA" id="ARBA00022723"/>
    </source>
</evidence>
<dbReference type="Gene3D" id="3.40.630.10">
    <property type="entry name" value="Zn peptidases"/>
    <property type="match status" value="1"/>
</dbReference>
<evidence type="ECO:0000256" key="4">
    <source>
        <dbReference type="ARBA" id="ARBA00010918"/>
    </source>
</evidence>
<feature type="compositionally biased region" description="Basic and acidic residues" evidence="16">
    <location>
        <begin position="24"/>
        <end position="41"/>
    </location>
</feature>
<keyword evidence="14" id="KW-0325">Glycoprotein</keyword>
<keyword evidence="6 15" id="KW-0645">Protease</keyword>